<dbReference type="RefSeq" id="WP_344588194.1">
    <property type="nucleotide sequence ID" value="NZ_BAAARW010000006.1"/>
</dbReference>
<organism evidence="3 4">
    <name type="scientific">Actinomadura vinacea</name>
    <dbReference type="NCBI Taxonomy" id="115336"/>
    <lineage>
        <taxon>Bacteria</taxon>
        <taxon>Bacillati</taxon>
        <taxon>Actinomycetota</taxon>
        <taxon>Actinomycetes</taxon>
        <taxon>Streptosporangiales</taxon>
        <taxon>Thermomonosporaceae</taxon>
        <taxon>Actinomadura</taxon>
    </lineage>
</organism>
<dbReference type="InterPro" id="IPR052513">
    <property type="entry name" value="Thioester_dehydratase-like"/>
</dbReference>
<keyword evidence="4" id="KW-1185">Reference proteome</keyword>
<dbReference type="Proteomes" id="UP001501231">
    <property type="component" value="Unassembled WGS sequence"/>
</dbReference>
<reference evidence="4" key="1">
    <citation type="journal article" date="2019" name="Int. J. Syst. Evol. Microbiol.">
        <title>The Global Catalogue of Microorganisms (GCM) 10K type strain sequencing project: providing services to taxonomists for standard genome sequencing and annotation.</title>
        <authorList>
            <consortium name="The Broad Institute Genomics Platform"/>
            <consortium name="The Broad Institute Genome Sequencing Center for Infectious Disease"/>
            <person name="Wu L."/>
            <person name="Ma J."/>
        </authorList>
    </citation>
    <scope>NUCLEOTIDE SEQUENCE [LARGE SCALE GENOMIC DNA]</scope>
    <source>
        <strain evidence="4">JCM 3325</strain>
    </source>
</reference>
<name>A0ABP5VV34_9ACTN</name>
<comment type="caution">
    <text evidence="3">The sequence shown here is derived from an EMBL/GenBank/DDBJ whole genome shotgun (WGS) entry which is preliminary data.</text>
</comment>
<dbReference type="PANTHER" id="PTHR34075:SF5">
    <property type="entry name" value="BLR3430 PROTEIN"/>
    <property type="match status" value="1"/>
</dbReference>
<evidence type="ECO:0000259" key="2">
    <source>
        <dbReference type="Pfam" id="PF12172"/>
    </source>
</evidence>
<dbReference type="EMBL" id="BAAARW010000006">
    <property type="protein sequence ID" value="GAA2409851.1"/>
    <property type="molecule type" value="Genomic_DNA"/>
</dbReference>
<dbReference type="InterPro" id="IPR022002">
    <property type="entry name" value="ChsH2_Znr"/>
</dbReference>
<feature type="domain" description="ChsH2 C-terminal OB-fold" evidence="1">
    <location>
        <begin position="53"/>
        <end position="123"/>
    </location>
</feature>
<dbReference type="PANTHER" id="PTHR34075">
    <property type="entry name" value="BLR3430 PROTEIN"/>
    <property type="match status" value="1"/>
</dbReference>
<evidence type="ECO:0000313" key="3">
    <source>
        <dbReference type="EMBL" id="GAA2409851.1"/>
    </source>
</evidence>
<dbReference type="Pfam" id="PF12172">
    <property type="entry name" value="zf-ChsH2"/>
    <property type="match status" value="1"/>
</dbReference>
<proteinExistence type="predicted"/>
<dbReference type="InterPro" id="IPR012340">
    <property type="entry name" value="NA-bd_OB-fold"/>
</dbReference>
<sequence>MTKTKAEPVAEELFTWPSDDPRLIGSQCAGCGLLAFPVTGQCMRCGGTESAHRTLSNEGTLWTFTTQGFRPPSPPYDGNDTAESFRPYTVGYVELPEGLLVEARLTEPDPGALTIGQPMRMVVVPYSVADDGTQILTFAFAPAGATAEEA</sequence>
<gene>
    <name evidence="3" type="ORF">GCM10010191_18130</name>
</gene>
<feature type="domain" description="ChsH2 rubredoxin-like zinc ribbon" evidence="2">
    <location>
        <begin position="19"/>
        <end position="49"/>
    </location>
</feature>
<dbReference type="Pfam" id="PF01796">
    <property type="entry name" value="OB_ChsH2_C"/>
    <property type="match status" value="1"/>
</dbReference>
<evidence type="ECO:0000259" key="1">
    <source>
        <dbReference type="Pfam" id="PF01796"/>
    </source>
</evidence>
<evidence type="ECO:0000313" key="4">
    <source>
        <dbReference type="Proteomes" id="UP001501231"/>
    </source>
</evidence>
<dbReference type="SUPFAM" id="SSF50249">
    <property type="entry name" value="Nucleic acid-binding proteins"/>
    <property type="match status" value="1"/>
</dbReference>
<accession>A0ABP5VV34</accession>
<dbReference type="InterPro" id="IPR002878">
    <property type="entry name" value="ChsH2_C"/>
</dbReference>
<protein>
    <submittedName>
        <fullName evidence="3">OB-fold domain-containing protein</fullName>
    </submittedName>
</protein>